<dbReference type="AlphaFoldDB" id="A0A7W3PDZ2"/>
<organism evidence="1 2">
    <name type="scientific">Promicromonospora sukumoe</name>
    <dbReference type="NCBI Taxonomy" id="88382"/>
    <lineage>
        <taxon>Bacteria</taxon>
        <taxon>Bacillati</taxon>
        <taxon>Actinomycetota</taxon>
        <taxon>Actinomycetes</taxon>
        <taxon>Micrococcales</taxon>
        <taxon>Promicromonosporaceae</taxon>
        <taxon>Promicromonospora</taxon>
    </lineage>
</organism>
<dbReference type="EMBL" id="JACGWV010000001">
    <property type="protein sequence ID" value="MBA8808348.1"/>
    <property type="molecule type" value="Genomic_DNA"/>
</dbReference>
<evidence type="ECO:0000313" key="1">
    <source>
        <dbReference type="EMBL" id="MBA8808348.1"/>
    </source>
</evidence>
<keyword evidence="2" id="KW-1185">Reference proteome</keyword>
<accession>A0A7W3PDZ2</accession>
<comment type="caution">
    <text evidence="1">The sequence shown here is derived from an EMBL/GenBank/DDBJ whole genome shotgun (WGS) entry which is preliminary data.</text>
</comment>
<evidence type="ECO:0000313" key="2">
    <source>
        <dbReference type="Proteomes" id="UP000540568"/>
    </source>
</evidence>
<gene>
    <name evidence="1" type="ORF">FHX71_002290</name>
</gene>
<name>A0A7W3PDZ2_9MICO</name>
<sequence length="197" mass="21178">MSRSPWRGVLLASSTAVRNTGLRAVLALAVAAGTTGCVVLPAEPPTEDGAAVGQAPERFTIAPDDYHVPYAGTAEDGRKFFLSEELFDGDSAYVGVFLWNADGTFDEVQVDAVPRAEGLPPGQAGPSSAEDLVEARLAELGEYVLEPIEVEPFTQDVDGVTFGWNLDQYEDGTYFINVMPGDFIAYYEPWDGLGYDT</sequence>
<proteinExistence type="predicted"/>
<protein>
    <submittedName>
        <fullName evidence="1">Uncharacterized protein</fullName>
    </submittedName>
</protein>
<dbReference type="Proteomes" id="UP000540568">
    <property type="component" value="Unassembled WGS sequence"/>
</dbReference>
<dbReference type="RefSeq" id="WP_182616286.1">
    <property type="nucleotide sequence ID" value="NZ_BAAATF010000003.1"/>
</dbReference>
<reference evidence="1 2" key="1">
    <citation type="submission" date="2020-07" db="EMBL/GenBank/DDBJ databases">
        <title>Sequencing the genomes of 1000 actinobacteria strains.</title>
        <authorList>
            <person name="Klenk H.-P."/>
        </authorList>
    </citation>
    <scope>NUCLEOTIDE SEQUENCE [LARGE SCALE GENOMIC DNA]</scope>
    <source>
        <strain evidence="1 2">DSM 44121</strain>
    </source>
</reference>